<evidence type="ECO:0000313" key="2">
    <source>
        <dbReference type="Proteomes" id="UP001596072"/>
    </source>
</evidence>
<dbReference type="Pfam" id="PF10978">
    <property type="entry name" value="DUF2785"/>
    <property type="match status" value="1"/>
</dbReference>
<organism evidence="1 2">
    <name type="scientific">Nocardioides vastitatis</name>
    <dbReference type="NCBI Taxonomy" id="2568655"/>
    <lineage>
        <taxon>Bacteria</taxon>
        <taxon>Bacillati</taxon>
        <taxon>Actinomycetota</taxon>
        <taxon>Actinomycetes</taxon>
        <taxon>Propionibacteriales</taxon>
        <taxon>Nocardioidaceae</taxon>
        <taxon>Nocardioides</taxon>
    </lineage>
</organism>
<dbReference type="RefSeq" id="WP_136435007.1">
    <property type="nucleotide sequence ID" value="NZ_JBHSNS010000001.1"/>
</dbReference>
<evidence type="ECO:0000313" key="1">
    <source>
        <dbReference type="EMBL" id="MFC5728237.1"/>
    </source>
</evidence>
<reference evidence="2" key="1">
    <citation type="journal article" date="2019" name="Int. J. Syst. Evol. Microbiol.">
        <title>The Global Catalogue of Microorganisms (GCM) 10K type strain sequencing project: providing services to taxonomists for standard genome sequencing and annotation.</title>
        <authorList>
            <consortium name="The Broad Institute Genomics Platform"/>
            <consortium name="The Broad Institute Genome Sequencing Center for Infectious Disease"/>
            <person name="Wu L."/>
            <person name="Ma J."/>
        </authorList>
    </citation>
    <scope>NUCLEOTIDE SEQUENCE [LARGE SCALE GENOMIC DNA]</scope>
    <source>
        <strain evidence="2">YIM 94188</strain>
    </source>
</reference>
<protein>
    <submittedName>
        <fullName evidence="1">DUF2785 domain-containing protein</fullName>
    </submittedName>
</protein>
<sequence>MAKVDWAEIPQRDFRVPDVAPLADLTAELTELLGHPDPRLRGEVALPVLSTWIARGVYDDLLPGLGDGIATGLVRGLGEQGTDSVFRRSSSAVVLANCILRDIRQPLVPKARVVDWADRIATWLLAERDLRGYVPGKGWAKAIAHGADALGAFASSPHCGRPELAVILDVLGERVTAKVDEVWSAGEADRLAAATLQLLRRNLVPLDDVEDWAMGIGKRALGATEQRRKPDPSAVNADSFLRALYLQLALGPEPPATRADLVLTLVSMLRELHPELLGRPR</sequence>
<accession>A0ABW0ZD34</accession>
<gene>
    <name evidence="1" type="ORF">ACFPQB_04860</name>
</gene>
<proteinExistence type="predicted"/>
<dbReference type="EMBL" id="JBHSNS010000001">
    <property type="protein sequence ID" value="MFC5728237.1"/>
    <property type="molecule type" value="Genomic_DNA"/>
</dbReference>
<dbReference type="InterPro" id="IPR021247">
    <property type="entry name" value="DUF2785"/>
</dbReference>
<name>A0ABW0ZD34_9ACTN</name>
<keyword evidence="2" id="KW-1185">Reference proteome</keyword>
<dbReference type="Proteomes" id="UP001596072">
    <property type="component" value="Unassembled WGS sequence"/>
</dbReference>
<comment type="caution">
    <text evidence="1">The sequence shown here is derived from an EMBL/GenBank/DDBJ whole genome shotgun (WGS) entry which is preliminary data.</text>
</comment>